<protein>
    <submittedName>
        <fullName evidence="3">Protein phosphatase</fullName>
    </submittedName>
</protein>
<feature type="domain" description="Tyrosine specific protein phosphatases" evidence="2">
    <location>
        <begin position="69"/>
        <end position="122"/>
    </location>
</feature>
<keyword evidence="1" id="KW-0378">Hydrolase</keyword>
<dbReference type="EMBL" id="VYUA01000027">
    <property type="protein sequence ID" value="KAB2589723.1"/>
    <property type="molecule type" value="Genomic_DNA"/>
</dbReference>
<comment type="caution">
    <text evidence="3">The sequence shown here is derived from an EMBL/GenBank/DDBJ whole genome shotgun (WGS) entry which is preliminary data.</text>
</comment>
<evidence type="ECO:0000313" key="4">
    <source>
        <dbReference type="Proteomes" id="UP000326907"/>
    </source>
</evidence>
<proteinExistence type="predicted"/>
<dbReference type="Pfam" id="PF22784">
    <property type="entry name" value="PTP-SAK"/>
    <property type="match status" value="1"/>
</dbReference>
<dbReference type="RefSeq" id="WP_151512395.1">
    <property type="nucleotide sequence ID" value="NZ_JBMVCA010000004.1"/>
</dbReference>
<accession>A0A5N5EHN6</accession>
<dbReference type="GO" id="GO:0016791">
    <property type="term" value="F:phosphatase activity"/>
    <property type="evidence" value="ECO:0007669"/>
    <property type="project" value="UniProtKB-ARBA"/>
</dbReference>
<dbReference type="Proteomes" id="UP000326907">
    <property type="component" value="Unassembled WGS sequence"/>
</dbReference>
<dbReference type="InterPro" id="IPR000387">
    <property type="entry name" value="Tyr_Pase_dom"/>
</dbReference>
<reference evidence="3 4" key="1">
    <citation type="submission" date="2019-09" db="EMBL/GenBank/DDBJ databases">
        <authorList>
            <person name="Liu P."/>
        </authorList>
    </citation>
    <scope>NUCLEOTIDE SEQUENCE [LARGE SCALE GENOMIC DNA]</scope>
    <source>
        <strain evidence="3 4">TRM68085</strain>
    </source>
</reference>
<dbReference type="Gene3D" id="3.90.190.10">
    <property type="entry name" value="Protein tyrosine phosphatase superfamily"/>
    <property type="match status" value="1"/>
</dbReference>
<keyword evidence="4" id="KW-1185">Reference proteome</keyword>
<name>A0A5N5EHN6_9ACTN</name>
<dbReference type="InterPro" id="IPR029021">
    <property type="entry name" value="Prot-tyrosine_phosphatase-like"/>
</dbReference>
<dbReference type="InterPro" id="IPR057023">
    <property type="entry name" value="PTP-SAK"/>
</dbReference>
<dbReference type="PROSITE" id="PS50056">
    <property type="entry name" value="TYR_PHOSPHATASE_2"/>
    <property type="match status" value="1"/>
</dbReference>
<dbReference type="SUPFAM" id="SSF52799">
    <property type="entry name" value="(Phosphotyrosine protein) phosphatases II"/>
    <property type="match status" value="1"/>
</dbReference>
<evidence type="ECO:0000256" key="1">
    <source>
        <dbReference type="ARBA" id="ARBA00022801"/>
    </source>
</evidence>
<dbReference type="AlphaFoldDB" id="A0A5N5EHN6"/>
<sequence>MTEPWNADTPQVIQLPSGRRIRGRGLRYDLPEGQTPTFAVHLTDHRPADQPWESVWVPWRDFWLPTDPAEAMTELRLAYERAASERVEICCGGGIGRTGTALSAICVFEGMDPKEAVKWVRQNYHSRAVEVPWQRRFIRQTFAAGASGGGRADRP</sequence>
<organism evidence="3 4">
    <name type="scientific">Streptomyces arboris</name>
    <dbReference type="NCBI Taxonomy" id="2600619"/>
    <lineage>
        <taxon>Bacteria</taxon>
        <taxon>Bacillati</taxon>
        <taxon>Actinomycetota</taxon>
        <taxon>Actinomycetes</taxon>
        <taxon>Kitasatosporales</taxon>
        <taxon>Streptomycetaceae</taxon>
        <taxon>Streptomyces</taxon>
    </lineage>
</organism>
<gene>
    <name evidence="3" type="ORF">F5983_25570</name>
</gene>
<evidence type="ECO:0000313" key="3">
    <source>
        <dbReference type="EMBL" id="KAB2589723.1"/>
    </source>
</evidence>
<evidence type="ECO:0000259" key="2">
    <source>
        <dbReference type="PROSITE" id="PS50056"/>
    </source>
</evidence>